<protein>
    <submittedName>
        <fullName evidence="1">Methyltransferase</fullName>
    </submittedName>
</protein>
<dbReference type="Proteomes" id="UP000632774">
    <property type="component" value="Unassembled WGS sequence"/>
</dbReference>
<dbReference type="RefSeq" id="WP_194105383.1">
    <property type="nucleotide sequence ID" value="NZ_JADFFM010000001.1"/>
</dbReference>
<dbReference type="InterPro" id="IPR029063">
    <property type="entry name" value="SAM-dependent_MTases_sf"/>
</dbReference>
<comment type="caution">
    <text evidence="1">The sequence shown here is derived from an EMBL/GenBank/DDBJ whole genome shotgun (WGS) entry which is preliminary data.</text>
</comment>
<evidence type="ECO:0000313" key="2">
    <source>
        <dbReference type="Proteomes" id="UP000632774"/>
    </source>
</evidence>
<dbReference type="GO" id="GO:0032259">
    <property type="term" value="P:methylation"/>
    <property type="evidence" value="ECO:0007669"/>
    <property type="project" value="UniProtKB-KW"/>
</dbReference>
<sequence>MKSHIKKLIIAITNNNILWPIIRPFAIFGFFAVNNRKKPAQIVSHVNDTIQAIFPTNQVLHGPFQGMKYPSFAAVGSALYPKLLGCYEKELSEAITDLLQNNYAEIIDIGCAEGYYAIGLGLRLPNTQIYAYDTDETARGLCRQMAKLNGIDERVSIKQTCTPEILESFPFNGRALIICDCEGFENDLFTKANIQNLLNCDLIIETHDFLNLRISDNLVKLFSATHHIHIVKSIDDIEKAKTYNYPETANLPVEEKYMLYRECRPAIMEWLICNPKQAAAK</sequence>
<keyword evidence="1" id="KW-0489">Methyltransferase</keyword>
<dbReference type="Pfam" id="PF06325">
    <property type="entry name" value="PrmA"/>
    <property type="match status" value="1"/>
</dbReference>
<evidence type="ECO:0000313" key="1">
    <source>
        <dbReference type="EMBL" id="MBE9666008.1"/>
    </source>
</evidence>
<dbReference type="EMBL" id="JADFFM010000001">
    <property type="protein sequence ID" value="MBE9666008.1"/>
    <property type="molecule type" value="Genomic_DNA"/>
</dbReference>
<dbReference type="GO" id="GO:0008168">
    <property type="term" value="F:methyltransferase activity"/>
    <property type="evidence" value="ECO:0007669"/>
    <property type="project" value="UniProtKB-KW"/>
</dbReference>
<accession>A0ABR9XF46</accession>
<dbReference type="SUPFAM" id="SSF53335">
    <property type="entry name" value="S-adenosyl-L-methionine-dependent methyltransferases"/>
    <property type="match status" value="1"/>
</dbReference>
<gene>
    <name evidence="1" type="ORF">IRJ18_06515</name>
</gene>
<organism evidence="1 2">
    <name type="scientific">Mucilaginibacter boryungensis</name>
    <dbReference type="NCBI Taxonomy" id="768480"/>
    <lineage>
        <taxon>Bacteria</taxon>
        <taxon>Pseudomonadati</taxon>
        <taxon>Bacteroidota</taxon>
        <taxon>Sphingobacteriia</taxon>
        <taxon>Sphingobacteriales</taxon>
        <taxon>Sphingobacteriaceae</taxon>
        <taxon>Mucilaginibacter</taxon>
    </lineage>
</organism>
<keyword evidence="1" id="KW-0808">Transferase</keyword>
<proteinExistence type="predicted"/>
<keyword evidence="2" id="KW-1185">Reference proteome</keyword>
<dbReference type="Gene3D" id="3.40.50.150">
    <property type="entry name" value="Vaccinia Virus protein VP39"/>
    <property type="match status" value="1"/>
</dbReference>
<name>A0ABR9XF46_9SPHI</name>
<reference evidence="1 2" key="1">
    <citation type="submission" date="2020-10" db="EMBL/GenBank/DDBJ databases">
        <title>Mucilaginibacter mali sp. nov., isolated from rhizosphere soil of apple orchard.</title>
        <authorList>
            <person name="Lee J.-S."/>
            <person name="Kim H.S."/>
            <person name="Kim J.-S."/>
        </authorList>
    </citation>
    <scope>NUCLEOTIDE SEQUENCE [LARGE SCALE GENOMIC DNA]</scope>
    <source>
        <strain evidence="1 2">KCTC 23157</strain>
    </source>
</reference>